<feature type="coiled-coil region" evidence="1">
    <location>
        <begin position="340"/>
        <end position="367"/>
    </location>
</feature>
<sequence length="485" mass="57927">MKPILNLDFSEVKFDNEQIPNYTKEFMDQMRDHMYHVRKFEEMQKNQIPKFLPQRPMSAQAKKVKTIPQKKHKYLKQKQQVITKQQATPQNTSNMIKIAQPYISETIPVINSNLLISGSDVQLTKQPNSSKVCKTQAPQQQQQQQQQNNNKPQQQDQPVKKEIYSLFEWEEDIDGQFYIKEAFQLQEKNKRLSTVEKSNREQFLQKAKVQNTTSSKEDMLKKQQFEIQQKQNKLEQLRQNNNVYQEIVNNKKDQEDDYDNDFEDEDQIIKQPIQQEDDDYGKDGFEVYDDDKVVGIIEENKNQQKQIDILNKKQQNKANTDSKSTLTQNSKNKKKFMYRPKNAKERKQELEGMREELEKNLIQNDSESANLYKLLQDSKEKEKVMIEVNTKRKKDLALARLTLQQLSEQIDQQLHIIDDLDKKEHYAQQIIEKLKDNRKKQQQQYDNEIEKFLACKVIARLLKGKKDRRLFLELRRQKFMNMLKQ</sequence>
<accession>A0A8S1NM70</accession>
<reference evidence="3" key="1">
    <citation type="submission" date="2021-01" db="EMBL/GenBank/DDBJ databases">
        <authorList>
            <consortium name="Genoscope - CEA"/>
            <person name="William W."/>
        </authorList>
    </citation>
    <scope>NUCLEOTIDE SEQUENCE</scope>
</reference>
<name>A0A8S1NM70_PARPR</name>
<dbReference type="AlphaFoldDB" id="A0A8S1NM70"/>
<proteinExistence type="predicted"/>
<keyword evidence="1" id="KW-0175">Coiled coil</keyword>
<keyword evidence="4" id="KW-1185">Reference proteome</keyword>
<evidence type="ECO:0000313" key="4">
    <source>
        <dbReference type="Proteomes" id="UP000688137"/>
    </source>
</evidence>
<feature type="coiled-coil region" evidence="1">
    <location>
        <begin position="403"/>
        <end position="451"/>
    </location>
</feature>
<evidence type="ECO:0000256" key="1">
    <source>
        <dbReference type="SAM" id="Coils"/>
    </source>
</evidence>
<evidence type="ECO:0000256" key="2">
    <source>
        <dbReference type="SAM" id="MobiDB-lite"/>
    </source>
</evidence>
<dbReference type="EMBL" id="CAJJDM010000088">
    <property type="protein sequence ID" value="CAD8090125.1"/>
    <property type="molecule type" value="Genomic_DNA"/>
</dbReference>
<dbReference type="Proteomes" id="UP000688137">
    <property type="component" value="Unassembled WGS sequence"/>
</dbReference>
<comment type="caution">
    <text evidence="3">The sequence shown here is derived from an EMBL/GenBank/DDBJ whole genome shotgun (WGS) entry which is preliminary data.</text>
</comment>
<evidence type="ECO:0000313" key="3">
    <source>
        <dbReference type="EMBL" id="CAD8090125.1"/>
    </source>
</evidence>
<feature type="coiled-coil region" evidence="1">
    <location>
        <begin position="220"/>
        <end position="254"/>
    </location>
</feature>
<organism evidence="3 4">
    <name type="scientific">Paramecium primaurelia</name>
    <dbReference type="NCBI Taxonomy" id="5886"/>
    <lineage>
        <taxon>Eukaryota</taxon>
        <taxon>Sar</taxon>
        <taxon>Alveolata</taxon>
        <taxon>Ciliophora</taxon>
        <taxon>Intramacronucleata</taxon>
        <taxon>Oligohymenophorea</taxon>
        <taxon>Peniculida</taxon>
        <taxon>Parameciidae</taxon>
        <taxon>Paramecium</taxon>
    </lineage>
</organism>
<dbReference type="OMA" id="MYRPKNA"/>
<feature type="region of interest" description="Disordered" evidence="2">
    <location>
        <begin position="125"/>
        <end position="158"/>
    </location>
</feature>
<feature type="compositionally biased region" description="Low complexity" evidence="2">
    <location>
        <begin position="136"/>
        <end position="157"/>
    </location>
</feature>
<gene>
    <name evidence="3" type="ORF">PPRIM_AZ9-3.1.T0850110</name>
</gene>
<protein>
    <submittedName>
        <fullName evidence="3">Uncharacterized protein</fullName>
    </submittedName>
</protein>